<dbReference type="Gene3D" id="1.25.40.10">
    <property type="entry name" value="Tetratricopeptide repeat domain"/>
    <property type="match status" value="1"/>
</dbReference>
<sequence>MAAYDLEEQEQLSAIKAWWEKNGNIVGGIVLAVAVAVAGVQGWRWYDNKQAVEAGAIYGALAQAAEAKDGGKVAVLADELIKKHASTTAAALGVMQAAQTAIEAGDSKAARGRYEWLVASKADPLLIDLARLRLAALQLDAKEFDAALATLQAAPDAGFAARYADLRGDILFAQGKKDDARAAYRLALDAAKASDTRNPAFRGMLQTKLDALGGA</sequence>
<dbReference type="Proteomes" id="UP001548590">
    <property type="component" value="Unassembled WGS sequence"/>
</dbReference>
<dbReference type="InterPro" id="IPR011990">
    <property type="entry name" value="TPR-like_helical_dom_sf"/>
</dbReference>
<dbReference type="EMBL" id="JBEWLZ010000005">
    <property type="protein sequence ID" value="MET1490455.1"/>
    <property type="molecule type" value="Genomic_DNA"/>
</dbReference>
<evidence type="ECO:0000256" key="1">
    <source>
        <dbReference type="ARBA" id="ARBA00004401"/>
    </source>
</evidence>
<dbReference type="InterPro" id="IPR026039">
    <property type="entry name" value="YfgM"/>
</dbReference>
<evidence type="ECO:0000313" key="11">
    <source>
        <dbReference type="Proteomes" id="UP001548590"/>
    </source>
</evidence>
<evidence type="ECO:0000256" key="3">
    <source>
        <dbReference type="ARBA" id="ARBA00022692"/>
    </source>
</evidence>
<proteinExistence type="inferred from homology"/>
<organism evidence="10 11">
    <name type="scientific">Uliginosibacterium paludis</name>
    <dbReference type="NCBI Taxonomy" id="1615952"/>
    <lineage>
        <taxon>Bacteria</taxon>
        <taxon>Pseudomonadati</taxon>
        <taxon>Pseudomonadota</taxon>
        <taxon>Betaproteobacteria</taxon>
        <taxon>Rhodocyclales</taxon>
        <taxon>Zoogloeaceae</taxon>
        <taxon>Uliginosibacterium</taxon>
    </lineage>
</organism>
<keyword evidence="4" id="KW-1133">Transmembrane helix</keyword>
<dbReference type="Pfam" id="PF09976">
    <property type="entry name" value="TPR_21"/>
    <property type="match status" value="1"/>
</dbReference>
<evidence type="ECO:0000256" key="2">
    <source>
        <dbReference type="ARBA" id="ARBA00022475"/>
    </source>
</evidence>
<comment type="caution">
    <text evidence="10">The sequence shown here is derived from an EMBL/GenBank/DDBJ whole genome shotgun (WGS) entry which is preliminary data.</text>
</comment>
<name>A0ABV2CRA8_9RHOO</name>
<keyword evidence="11" id="KW-1185">Reference proteome</keyword>
<evidence type="ECO:0000256" key="6">
    <source>
        <dbReference type="ARBA" id="ARBA00023186"/>
    </source>
</evidence>
<dbReference type="SUPFAM" id="SSF48452">
    <property type="entry name" value="TPR-like"/>
    <property type="match status" value="1"/>
</dbReference>
<reference evidence="10 11" key="1">
    <citation type="submission" date="2024-07" db="EMBL/GenBank/DDBJ databases">
        <title>Uliginosibacterium paludis KCTC:42655.</title>
        <authorList>
            <person name="Kim M.K."/>
        </authorList>
    </citation>
    <scope>NUCLEOTIDE SEQUENCE [LARGE SCALE GENOMIC DNA]</scope>
    <source>
        <strain evidence="10 11">KCTC 42655</strain>
    </source>
</reference>
<comment type="subcellular location">
    <subcellularLocation>
        <location evidence="1">Cell membrane</location>
        <topology evidence="1">Single-pass type II membrane protein</topology>
    </subcellularLocation>
</comment>
<evidence type="ECO:0000256" key="7">
    <source>
        <dbReference type="ARBA" id="ARBA00024197"/>
    </source>
</evidence>
<dbReference type="PANTHER" id="PTHR38035:SF1">
    <property type="entry name" value="ANCILLARY SECYEG TRANSLOCON SUBUNIT"/>
    <property type="match status" value="1"/>
</dbReference>
<feature type="domain" description="Ancillary SecYEG translocon subunit/Cell division coordinator CpoB TPR" evidence="9">
    <location>
        <begin position="16"/>
        <end position="213"/>
    </location>
</feature>
<dbReference type="RefSeq" id="WP_345928970.1">
    <property type="nucleotide sequence ID" value="NZ_JBDIVF010000008.1"/>
</dbReference>
<evidence type="ECO:0000256" key="8">
    <source>
        <dbReference type="ARBA" id="ARBA00024235"/>
    </source>
</evidence>
<dbReference type="PANTHER" id="PTHR38035">
    <property type="entry name" value="UPF0070 PROTEIN YFGM"/>
    <property type="match status" value="1"/>
</dbReference>
<evidence type="ECO:0000313" key="10">
    <source>
        <dbReference type="EMBL" id="MET1490455.1"/>
    </source>
</evidence>
<dbReference type="InterPro" id="IPR018704">
    <property type="entry name" value="SecYEG/CpoB_TPR"/>
</dbReference>
<accession>A0ABV2CRA8</accession>
<keyword evidence="3" id="KW-0812">Transmembrane</keyword>
<keyword evidence="5" id="KW-0472">Membrane</keyword>
<gene>
    <name evidence="10" type="ORF">ABVT11_11520</name>
</gene>
<keyword evidence="2" id="KW-1003">Cell membrane</keyword>
<protein>
    <recommendedName>
        <fullName evidence="8">Ancillary SecYEG translocon subunit</fullName>
    </recommendedName>
</protein>
<evidence type="ECO:0000259" key="9">
    <source>
        <dbReference type="Pfam" id="PF09976"/>
    </source>
</evidence>
<evidence type="ECO:0000256" key="4">
    <source>
        <dbReference type="ARBA" id="ARBA00022989"/>
    </source>
</evidence>
<comment type="similarity">
    <text evidence="7">Belongs to the YfgM family.</text>
</comment>
<keyword evidence="6" id="KW-0143">Chaperone</keyword>
<dbReference type="PIRSF" id="PIRSF006170">
    <property type="entry name" value="YfgM"/>
    <property type="match status" value="1"/>
</dbReference>
<evidence type="ECO:0000256" key="5">
    <source>
        <dbReference type="ARBA" id="ARBA00023136"/>
    </source>
</evidence>